<dbReference type="EMBL" id="RWJN01000620">
    <property type="protein sequence ID" value="TCD60308.1"/>
    <property type="molecule type" value="Genomic_DNA"/>
</dbReference>
<dbReference type="PANTHER" id="PTHR38926:SF72">
    <property type="entry name" value="IM:7136021-RELATED"/>
    <property type="match status" value="1"/>
</dbReference>
<evidence type="ECO:0000259" key="2">
    <source>
        <dbReference type="PROSITE" id="PS50181"/>
    </source>
</evidence>
<dbReference type="SUPFAM" id="SSF81383">
    <property type="entry name" value="F-box domain"/>
    <property type="match status" value="1"/>
</dbReference>
<gene>
    <name evidence="3" type="ORF">EIP91_010402</name>
</gene>
<evidence type="ECO:0000256" key="1">
    <source>
        <dbReference type="SAM" id="MobiDB-lite"/>
    </source>
</evidence>
<sequence>MSLVLDSHTVFASLDHRTGPWLEEEEARAIAHVYRIRSRFNAVVPSIARLPPEVLLEIFSWVHLAEDSHMDTRWIAVSQVCQRWRNIAVSKPSLWSRLAPWSGEFLSLCAARSGNHPLTFQWENDDAKYKMLLAYSSRCSSINVTLGEPGVMEQFTSDFCNAAQPWSQLESMTIELDEEKSEIDSPSFPKFLCTPDMLPSFPRLQFLSLTNVFPSLWTTISVHGKSLRTLRLFNGSVNVERAPLTSFWDMLSSLPMLEELFMAYVPTAYLLPEGVTAYTEPERTVNLSRLRILRVDMPCSSDMAYLLSPLQFPDTAVLHIERWDRETEDSVLAVFPRDLLRLSSYLNSIETVQLARTTDELGIDSVALVAYRSNVPCSRIFAHCPSDSDSAMIPMVLRNSLLQLTHVFQALTALELCLHSFNVRGITSSEWVEIFRTLSSCLKMLTFIGSDLNDQARTARDIEDLRFFLRFFTEHATSGLLEVSGMEDSSEPLRDTILPHLVRLDLVNLEQSVQATLREDVLKYLSSRKAASLPSTCEMYFESERWDVESESGTHATPSTPPLISEFPDPVSV</sequence>
<keyword evidence="4" id="KW-1185">Reference proteome</keyword>
<organism evidence="3 4">
    <name type="scientific">Steccherinum ochraceum</name>
    <dbReference type="NCBI Taxonomy" id="92696"/>
    <lineage>
        <taxon>Eukaryota</taxon>
        <taxon>Fungi</taxon>
        <taxon>Dikarya</taxon>
        <taxon>Basidiomycota</taxon>
        <taxon>Agaricomycotina</taxon>
        <taxon>Agaricomycetes</taxon>
        <taxon>Polyporales</taxon>
        <taxon>Steccherinaceae</taxon>
        <taxon>Steccherinum</taxon>
    </lineage>
</organism>
<dbReference type="Gene3D" id="3.80.10.10">
    <property type="entry name" value="Ribonuclease Inhibitor"/>
    <property type="match status" value="1"/>
</dbReference>
<reference evidence="3 4" key="1">
    <citation type="submission" date="2018-11" db="EMBL/GenBank/DDBJ databases">
        <title>Genome assembly of Steccherinum ochraceum LE-BIN_3174, the white-rot fungus of the Steccherinaceae family (The Residual Polyporoid clade, Polyporales, Basidiomycota).</title>
        <authorList>
            <person name="Fedorova T.V."/>
            <person name="Glazunova O.A."/>
            <person name="Landesman E.O."/>
            <person name="Moiseenko K.V."/>
            <person name="Psurtseva N.V."/>
            <person name="Savinova O.S."/>
            <person name="Shakhova N.V."/>
            <person name="Tyazhelova T.V."/>
            <person name="Vasina D.V."/>
        </authorList>
    </citation>
    <scope>NUCLEOTIDE SEQUENCE [LARGE SCALE GENOMIC DNA]</scope>
    <source>
        <strain evidence="3 4">LE-BIN_3174</strain>
    </source>
</reference>
<name>A0A4R0R9S5_9APHY</name>
<dbReference type="AlphaFoldDB" id="A0A4R0R9S5"/>
<dbReference type="OrthoDB" id="2734604at2759"/>
<feature type="domain" description="F-box" evidence="2">
    <location>
        <begin position="44"/>
        <end position="98"/>
    </location>
</feature>
<evidence type="ECO:0000313" key="3">
    <source>
        <dbReference type="EMBL" id="TCD60308.1"/>
    </source>
</evidence>
<dbReference type="InterPro" id="IPR036047">
    <property type="entry name" value="F-box-like_dom_sf"/>
</dbReference>
<feature type="region of interest" description="Disordered" evidence="1">
    <location>
        <begin position="551"/>
        <end position="573"/>
    </location>
</feature>
<dbReference type="InterPro" id="IPR001810">
    <property type="entry name" value="F-box_dom"/>
</dbReference>
<evidence type="ECO:0000313" key="4">
    <source>
        <dbReference type="Proteomes" id="UP000292702"/>
    </source>
</evidence>
<dbReference type="Proteomes" id="UP000292702">
    <property type="component" value="Unassembled WGS sequence"/>
</dbReference>
<dbReference type="PANTHER" id="PTHR38926">
    <property type="entry name" value="F-BOX DOMAIN CONTAINING PROTEIN, EXPRESSED"/>
    <property type="match status" value="1"/>
</dbReference>
<dbReference type="Gene3D" id="1.20.1280.50">
    <property type="match status" value="1"/>
</dbReference>
<dbReference type="PROSITE" id="PS50181">
    <property type="entry name" value="FBOX"/>
    <property type="match status" value="1"/>
</dbReference>
<proteinExistence type="predicted"/>
<protein>
    <recommendedName>
        <fullName evidence="2">F-box domain-containing protein</fullName>
    </recommendedName>
</protein>
<dbReference type="InterPro" id="IPR032675">
    <property type="entry name" value="LRR_dom_sf"/>
</dbReference>
<comment type="caution">
    <text evidence="3">The sequence shown here is derived from an EMBL/GenBank/DDBJ whole genome shotgun (WGS) entry which is preliminary data.</text>
</comment>
<accession>A0A4R0R9S5</accession>
<dbReference type="Pfam" id="PF12937">
    <property type="entry name" value="F-box-like"/>
    <property type="match status" value="1"/>
</dbReference>